<reference evidence="10" key="1">
    <citation type="submission" date="2019-06" db="EMBL/GenBank/DDBJ databases">
        <title>Sulfurimonas gotlandica sp. nov., a chemoautotrophic and psychrotolerant epsilonproteobacterium isolated from a pelagic redoxcline, and an emended description of the genus Sulfurimonas.</title>
        <authorList>
            <person name="Wang S."/>
            <person name="Jiang L."/>
            <person name="Shao Z."/>
        </authorList>
    </citation>
    <scope>NUCLEOTIDE SEQUENCE [LARGE SCALE GENOMIC DNA]</scope>
    <source>
        <strain evidence="10">1-1N</strain>
    </source>
</reference>
<keyword evidence="4" id="KW-0788">Thiol protease</keyword>
<protein>
    <submittedName>
        <fullName evidence="9">Glycoside hydrolase</fullName>
    </submittedName>
</protein>
<dbReference type="Pfam" id="PF00877">
    <property type="entry name" value="NLPC_P60"/>
    <property type="match status" value="1"/>
</dbReference>
<sequence>MKYILIFLFMVLFIGCSSNNFKYADNNQIKIYDLLNIPQDVSCFAKNIDSNSSLYDIQKEYKKYYFSIWNIDKPQEDAKSVMWPFESYKMGESYGENLQLLKEDFFDSIRENSNFESYGTVNEKALTLKESDIRSFPTHRPLFKNPSLAGEGYPFDYLQNSTIHANEPIFISHYSKDREWAFIFSSYASGWLKTDAFVILKKRDIDFWQKAQQVAITKENEPIYDSEGRFLFKTKIGMMFVLVSEDENTYTILTATSFKKSQPLFINSKISKDIASKEIMKLNQENLTKIVNEVSKTNYGWGGMYKQRDCSSMLRDMFAPFGIWLPRNSYQQSKIGNVINLKNLTNKEKIEVIKEKAIPFQTLLYKKGHVVLYVGTYNNEIIVFHNIWGIKTSRDGIEGRIIIGKPIFSSLKLGKFQENYDKESEILNNLVSMNIITQK</sequence>
<evidence type="ECO:0000259" key="7">
    <source>
        <dbReference type="Pfam" id="PF12913"/>
    </source>
</evidence>
<evidence type="ECO:0000256" key="3">
    <source>
        <dbReference type="ARBA" id="ARBA00022801"/>
    </source>
</evidence>
<dbReference type="InterPro" id="IPR027017">
    <property type="entry name" value="P60_peptidase_YkfC"/>
</dbReference>
<name>A0AAJ4A3P2_9BACT</name>
<dbReference type="EMBL" id="CP041166">
    <property type="protein sequence ID" value="QFR43317.1"/>
    <property type="molecule type" value="Genomic_DNA"/>
</dbReference>
<dbReference type="PROSITE" id="PS51257">
    <property type="entry name" value="PROKAR_LIPOPROTEIN"/>
    <property type="match status" value="1"/>
</dbReference>
<evidence type="ECO:0000313" key="10">
    <source>
        <dbReference type="Proteomes" id="UP000326061"/>
    </source>
</evidence>
<dbReference type="Gene3D" id="3.90.1720.10">
    <property type="entry name" value="endopeptidase domain like (from Nostoc punctiforme)"/>
    <property type="match status" value="1"/>
</dbReference>
<keyword evidence="2" id="KW-0645">Protease</keyword>
<dbReference type="GO" id="GO:0006508">
    <property type="term" value="P:proteolysis"/>
    <property type="evidence" value="ECO:0007669"/>
    <property type="project" value="UniProtKB-KW"/>
</dbReference>
<evidence type="ECO:0000313" key="9">
    <source>
        <dbReference type="EMBL" id="QFR43317.1"/>
    </source>
</evidence>
<comment type="similarity">
    <text evidence="1">Belongs to the peptidase C40 family.</text>
</comment>
<evidence type="ECO:0000256" key="1">
    <source>
        <dbReference type="ARBA" id="ARBA00007074"/>
    </source>
</evidence>
<gene>
    <name evidence="9" type="ORF">FJR47_05140</name>
</gene>
<dbReference type="InterPro" id="IPR025606">
    <property type="entry name" value="NLPC/P60_N_dom"/>
</dbReference>
<feature type="domain" description="SH3b2-type SH3" evidence="8">
    <location>
        <begin position="205"/>
        <end position="247"/>
    </location>
</feature>
<dbReference type="Pfam" id="PF12914">
    <property type="entry name" value="SH3_7"/>
    <property type="match status" value="1"/>
</dbReference>
<dbReference type="InterPro" id="IPR038765">
    <property type="entry name" value="Papain-like_cys_pep_sf"/>
</dbReference>
<accession>A0AAJ4A3P2</accession>
<dbReference type="Pfam" id="PF12912">
    <property type="entry name" value="N_NLPC_P60"/>
    <property type="match status" value="1"/>
</dbReference>
<dbReference type="InterPro" id="IPR039439">
    <property type="entry name" value="SH3b1_dom"/>
</dbReference>
<dbReference type="Pfam" id="PF12913">
    <property type="entry name" value="SH3_6"/>
    <property type="match status" value="1"/>
</dbReference>
<dbReference type="Proteomes" id="UP000326061">
    <property type="component" value="Chromosome"/>
</dbReference>
<evidence type="ECO:0000256" key="2">
    <source>
        <dbReference type="ARBA" id="ARBA00022670"/>
    </source>
</evidence>
<dbReference type="RefSeq" id="WP_152299380.1">
    <property type="nucleotide sequence ID" value="NZ_CP041166.1"/>
</dbReference>
<dbReference type="KEGG" id="suln:FJR47_05140"/>
<evidence type="ECO:0000256" key="4">
    <source>
        <dbReference type="ARBA" id="ARBA00022807"/>
    </source>
</evidence>
<feature type="domain" description="NLPC/P60 N-terminal" evidence="6">
    <location>
        <begin position="6"/>
        <end position="118"/>
    </location>
</feature>
<evidence type="ECO:0000259" key="6">
    <source>
        <dbReference type="Pfam" id="PF12912"/>
    </source>
</evidence>
<dbReference type="InterPro" id="IPR026864">
    <property type="entry name" value="SH3b2-type_SH3"/>
</dbReference>
<keyword evidence="10" id="KW-1185">Reference proteome</keyword>
<dbReference type="PIRSF" id="PIRSF019015">
    <property type="entry name" value="P60_peptidase_YkfC"/>
    <property type="match status" value="1"/>
</dbReference>
<dbReference type="GO" id="GO:0008234">
    <property type="term" value="F:cysteine-type peptidase activity"/>
    <property type="evidence" value="ECO:0007669"/>
    <property type="project" value="UniProtKB-KW"/>
</dbReference>
<feature type="domain" description="NlpC/P60" evidence="5">
    <location>
        <begin position="297"/>
        <end position="376"/>
    </location>
</feature>
<evidence type="ECO:0000259" key="5">
    <source>
        <dbReference type="Pfam" id="PF00877"/>
    </source>
</evidence>
<feature type="domain" description="SH3b1" evidence="7">
    <location>
        <begin position="141"/>
        <end position="193"/>
    </location>
</feature>
<organism evidence="9 10">
    <name type="scientific">Sulfurimonas xiamenensis</name>
    <dbReference type="NCBI Taxonomy" id="2590021"/>
    <lineage>
        <taxon>Bacteria</taxon>
        <taxon>Pseudomonadati</taxon>
        <taxon>Campylobacterota</taxon>
        <taxon>Epsilonproteobacteria</taxon>
        <taxon>Campylobacterales</taxon>
        <taxon>Sulfurimonadaceae</taxon>
        <taxon>Sulfurimonas</taxon>
    </lineage>
</organism>
<proteinExistence type="inferred from homology"/>
<keyword evidence="3 9" id="KW-0378">Hydrolase</keyword>
<evidence type="ECO:0000259" key="8">
    <source>
        <dbReference type="Pfam" id="PF12914"/>
    </source>
</evidence>
<dbReference type="AlphaFoldDB" id="A0AAJ4A3P2"/>
<dbReference type="SUPFAM" id="SSF54001">
    <property type="entry name" value="Cysteine proteinases"/>
    <property type="match status" value="1"/>
</dbReference>
<dbReference type="InterPro" id="IPR000064">
    <property type="entry name" value="NLP_P60_dom"/>
</dbReference>